<protein>
    <submittedName>
        <fullName evidence="2">Putative glycosyltransferase</fullName>
    </submittedName>
</protein>
<accession>A0A165X9B2</accession>
<keyword evidence="2" id="KW-0808">Transferase</keyword>
<evidence type="ECO:0000259" key="1">
    <source>
        <dbReference type="Pfam" id="PF00535"/>
    </source>
</evidence>
<feature type="domain" description="Glycosyltransferase 2-like" evidence="1">
    <location>
        <begin position="13"/>
        <end position="149"/>
    </location>
</feature>
<dbReference type="CDD" id="cd00761">
    <property type="entry name" value="Glyco_tranf_GTA_type"/>
    <property type="match status" value="1"/>
</dbReference>
<sequence>MSNQATSEIKFVIVIATYYRKDGLTLKYLTRCLESVKKQTYTNWVVYLIGDEYENTDEFNKFATLIDTNKIIIHNKPDPERKHILDKSRLWNIAGASAMNYGLNLARSNGEKYYVHLDDDDFWESKHLENLYQAYQNYSNCIFAYTKSTYPYAHVVPNKILPREDIKSIFPNNLLPRNSNLIHSSVSFRCDIIPFDYHTTHNVSEIKGPSDAIMWDTIRQFILSNPAYCCIFIPEVTCRHDEEGSIKN</sequence>
<proteinExistence type="predicted"/>
<dbReference type="Pfam" id="PF00535">
    <property type="entry name" value="Glycos_transf_2"/>
    <property type="match status" value="1"/>
</dbReference>
<organism evidence="2 3">
    <name type="scientific">Mimivirus Bombay</name>
    <dbReference type="NCBI Taxonomy" id="1835008"/>
    <lineage>
        <taxon>Viruses</taxon>
        <taxon>Varidnaviria</taxon>
        <taxon>Bamfordvirae</taxon>
        <taxon>Nucleocytoviricota</taxon>
        <taxon>Megaviricetes</taxon>
        <taxon>Imitervirales</taxon>
        <taxon>Mimiviridae</taxon>
        <taxon>Megamimivirinae</taxon>
        <taxon>Mimivirus</taxon>
        <taxon>Mimivirus bradfordmassiliense</taxon>
    </lineage>
</organism>
<dbReference type="EMBL" id="KU761889">
    <property type="protein sequence ID" value="AMZ02587.1"/>
    <property type="molecule type" value="Genomic_DNA"/>
</dbReference>
<dbReference type="GO" id="GO:0016740">
    <property type="term" value="F:transferase activity"/>
    <property type="evidence" value="ECO:0007669"/>
    <property type="project" value="UniProtKB-KW"/>
</dbReference>
<reference evidence="2" key="1">
    <citation type="journal article" date="2016" name="Genom Data">
        <title>Isolation and complete genome sequencing of Mimivirus bombay, a Giant Virus in sewage of Mumbai, India.</title>
        <authorList>
            <person name="Chatterjee A."/>
            <person name="Ali F."/>
            <person name="Bange D."/>
            <person name="Kondabagil K."/>
        </authorList>
    </citation>
    <scope>NUCLEOTIDE SEQUENCE [LARGE SCALE GENOMIC DNA]</scope>
    <source>
        <strain evidence="2">1</strain>
    </source>
</reference>
<name>A0A165X9B2_MIMIV</name>
<dbReference type="Gene3D" id="3.90.550.10">
    <property type="entry name" value="Spore Coat Polysaccharide Biosynthesis Protein SpsA, Chain A"/>
    <property type="match status" value="1"/>
</dbReference>
<evidence type="ECO:0000313" key="2">
    <source>
        <dbReference type="EMBL" id="AMZ02587.1"/>
    </source>
</evidence>
<dbReference type="InterPro" id="IPR029044">
    <property type="entry name" value="Nucleotide-diphossugar_trans"/>
</dbReference>
<dbReference type="InterPro" id="IPR001173">
    <property type="entry name" value="Glyco_trans_2-like"/>
</dbReference>
<dbReference type="Proteomes" id="UP000241559">
    <property type="component" value="Segment"/>
</dbReference>
<dbReference type="SMR" id="A0A165X9B2"/>
<dbReference type="SUPFAM" id="SSF53448">
    <property type="entry name" value="Nucleotide-diphospho-sugar transferases"/>
    <property type="match status" value="1"/>
</dbReference>
<evidence type="ECO:0000313" key="3">
    <source>
        <dbReference type="Proteomes" id="UP000241559"/>
    </source>
</evidence>